<protein>
    <submittedName>
        <fullName evidence="1">Uncharacterized protein</fullName>
    </submittedName>
</protein>
<gene>
    <name evidence="1" type="ordered locus">ETAE_2028</name>
</gene>
<reference evidence="1 2" key="1">
    <citation type="journal article" date="2009" name="PLoS ONE">
        <title>Genome sequence of the versatile fish pathogen Edwardsiella tarda provides insights into its adaptation to broad host ranges and intracellular niches.</title>
        <authorList>
            <person name="Wang Q."/>
            <person name="Yang M."/>
            <person name="Xiao J."/>
            <person name="Wu H."/>
            <person name="Wang X."/>
            <person name="Lv Y."/>
            <person name="Xu L."/>
            <person name="Zheng H."/>
            <person name="Wang S."/>
            <person name="Zhao G."/>
            <person name="Liu Q."/>
            <person name="Zhang Y."/>
        </authorList>
    </citation>
    <scope>NUCLEOTIDE SEQUENCE [LARGE SCALE GENOMIC DNA]</scope>
    <source>
        <strain evidence="2">EIB202 / CCTCC M208068</strain>
    </source>
</reference>
<dbReference type="Proteomes" id="UP000002634">
    <property type="component" value="Chromosome"/>
</dbReference>
<evidence type="ECO:0000313" key="2">
    <source>
        <dbReference type="Proteomes" id="UP000002634"/>
    </source>
</evidence>
<accession>A0AAU8P5X9</accession>
<name>A0AAU8P5X9_EDWPI</name>
<organism evidence="1 2">
    <name type="scientific">Edwardsiella piscicida</name>
    <dbReference type="NCBI Taxonomy" id="1263550"/>
    <lineage>
        <taxon>Bacteria</taxon>
        <taxon>Pseudomonadati</taxon>
        <taxon>Pseudomonadota</taxon>
        <taxon>Gammaproteobacteria</taxon>
        <taxon>Enterobacterales</taxon>
        <taxon>Hafniaceae</taxon>
        <taxon>Edwardsiella</taxon>
    </lineage>
</organism>
<keyword evidence="2" id="KW-1185">Reference proteome</keyword>
<sequence>MSLVSGIIFINGAINREHFCFSVFEWEQEIYCAVIERP</sequence>
<dbReference type="EMBL" id="CP001135">
    <property type="protein sequence ID" value="ACY84865.1"/>
    <property type="molecule type" value="Genomic_DNA"/>
</dbReference>
<dbReference type="KEGG" id="etr:ETAE_2028"/>
<proteinExistence type="predicted"/>
<dbReference type="AlphaFoldDB" id="A0AAU8P5X9"/>
<evidence type="ECO:0000313" key="1">
    <source>
        <dbReference type="EMBL" id="ACY84865.1"/>
    </source>
</evidence>